<dbReference type="KEGG" id="dcr:108202021"/>
<feature type="domain" description="Disease resistance R13L4/SHOC-2-like LRR" evidence="10">
    <location>
        <begin position="561"/>
        <end position="843"/>
    </location>
</feature>
<accession>A0A175YGT6</accession>
<dbReference type="SUPFAM" id="SSF52540">
    <property type="entry name" value="P-loop containing nucleoside triphosphate hydrolases"/>
    <property type="match status" value="1"/>
</dbReference>
<dbReference type="Pfam" id="PF18052">
    <property type="entry name" value="Rx_N"/>
    <property type="match status" value="1"/>
</dbReference>
<evidence type="ECO:0000259" key="7">
    <source>
        <dbReference type="Pfam" id="PF00931"/>
    </source>
</evidence>
<reference evidence="11" key="1">
    <citation type="journal article" date="2016" name="Nat. Genet.">
        <title>A high-quality carrot genome assembly provides new insights into carotenoid accumulation and asterid genome evolution.</title>
        <authorList>
            <person name="Iorizzo M."/>
            <person name="Ellison S."/>
            <person name="Senalik D."/>
            <person name="Zeng P."/>
            <person name="Satapoomin P."/>
            <person name="Huang J."/>
            <person name="Bowman M."/>
            <person name="Iovene M."/>
            <person name="Sanseverino W."/>
            <person name="Cavagnaro P."/>
            <person name="Yildiz M."/>
            <person name="Macko-Podgorni A."/>
            <person name="Moranska E."/>
            <person name="Grzebelus E."/>
            <person name="Grzebelus D."/>
            <person name="Ashrafi H."/>
            <person name="Zheng Z."/>
            <person name="Cheng S."/>
            <person name="Spooner D."/>
            <person name="Van Deynze A."/>
            <person name="Simon P."/>
        </authorList>
    </citation>
    <scope>NUCLEOTIDE SEQUENCE</scope>
    <source>
        <tissue evidence="11">Leaf</tissue>
    </source>
</reference>
<feature type="domain" description="Disease resistance protein winged helix" evidence="9">
    <location>
        <begin position="419"/>
        <end position="492"/>
    </location>
</feature>
<dbReference type="GO" id="GO:0051607">
    <property type="term" value="P:defense response to virus"/>
    <property type="evidence" value="ECO:0007669"/>
    <property type="project" value="UniProtKB-ARBA"/>
</dbReference>
<evidence type="ECO:0000256" key="3">
    <source>
        <dbReference type="ARBA" id="ARBA00022737"/>
    </source>
</evidence>
<dbReference type="Pfam" id="PF23559">
    <property type="entry name" value="WHD_DRP"/>
    <property type="match status" value="1"/>
</dbReference>
<dbReference type="InterPro" id="IPR002182">
    <property type="entry name" value="NB-ARC"/>
</dbReference>
<dbReference type="Proteomes" id="UP000077755">
    <property type="component" value="Chromosome 9"/>
</dbReference>
<dbReference type="Gene3D" id="3.80.10.10">
    <property type="entry name" value="Ribonuclease Inhibitor"/>
    <property type="match status" value="2"/>
</dbReference>
<comment type="similarity">
    <text evidence="1">Belongs to the disease resistance NB-LRR family.</text>
</comment>
<dbReference type="Gene3D" id="1.10.8.430">
    <property type="entry name" value="Helical domain of apoptotic protease-activating factors"/>
    <property type="match status" value="1"/>
</dbReference>
<dbReference type="Gene3D" id="1.20.5.4130">
    <property type="match status" value="1"/>
</dbReference>
<reference evidence="11" key="2">
    <citation type="submission" date="2022-03" db="EMBL/GenBank/DDBJ databases">
        <title>Draft title - Genomic analysis of global carrot germplasm unveils the trajectory of domestication and the origin of high carotenoid orange carrot.</title>
        <authorList>
            <person name="Iorizzo M."/>
            <person name="Ellison S."/>
            <person name="Senalik D."/>
            <person name="Macko-Podgorni A."/>
            <person name="Grzebelus D."/>
            <person name="Bostan H."/>
            <person name="Rolling W."/>
            <person name="Curaba J."/>
            <person name="Simon P."/>
        </authorList>
    </citation>
    <scope>NUCLEOTIDE SEQUENCE</scope>
    <source>
        <tissue evidence="11">Leaf</tissue>
    </source>
</reference>
<keyword evidence="3" id="KW-0677">Repeat</keyword>
<gene>
    <name evidence="11" type="ORF">DCAR_0935167</name>
</gene>
<protein>
    <submittedName>
        <fullName evidence="11">Uncharacterized protein</fullName>
    </submittedName>
</protein>
<evidence type="ECO:0000256" key="4">
    <source>
        <dbReference type="ARBA" id="ARBA00022741"/>
    </source>
</evidence>
<keyword evidence="4" id="KW-0547">Nucleotide-binding</keyword>
<evidence type="ECO:0000256" key="1">
    <source>
        <dbReference type="ARBA" id="ARBA00008894"/>
    </source>
</evidence>
<keyword evidence="12" id="KW-1185">Reference proteome</keyword>
<name>A0A175YGT6_DAUCS</name>
<evidence type="ECO:0000256" key="2">
    <source>
        <dbReference type="ARBA" id="ARBA00022614"/>
    </source>
</evidence>
<evidence type="ECO:0000313" key="11">
    <source>
        <dbReference type="EMBL" id="WOH15624.1"/>
    </source>
</evidence>
<dbReference type="InterPro" id="IPR036388">
    <property type="entry name" value="WH-like_DNA-bd_sf"/>
</dbReference>
<dbReference type="Gramene" id="KZM82713">
    <property type="protein sequence ID" value="KZM82713"/>
    <property type="gene ID" value="DCAR_030282"/>
</dbReference>
<feature type="domain" description="NB-ARC" evidence="7">
    <location>
        <begin position="181"/>
        <end position="336"/>
    </location>
</feature>
<dbReference type="InterPro" id="IPR038005">
    <property type="entry name" value="RX-like_CC"/>
</dbReference>
<proteinExistence type="inferred from homology"/>
<dbReference type="GO" id="GO:0043531">
    <property type="term" value="F:ADP binding"/>
    <property type="evidence" value="ECO:0007669"/>
    <property type="project" value="InterPro"/>
</dbReference>
<dbReference type="PRINTS" id="PR00364">
    <property type="entry name" value="DISEASERSIST"/>
</dbReference>
<evidence type="ECO:0000313" key="12">
    <source>
        <dbReference type="Proteomes" id="UP000077755"/>
    </source>
</evidence>
<keyword evidence="5" id="KW-0611">Plant defense</keyword>
<evidence type="ECO:0000259" key="10">
    <source>
        <dbReference type="Pfam" id="PF23598"/>
    </source>
</evidence>
<dbReference type="Pfam" id="PF00931">
    <property type="entry name" value="NB-ARC"/>
    <property type="match status" value="1"/>
</dbReference>
<dbReference type="Gene3D" id="3.40.50.300">
    <property type="entry name" value="P-loop containing nucleotide triphosphate hydrolases"/>
    <property type="match status" value="1"/>
</dbReference>
<dbReference type="AlphaFoldDB" id="A0A175YGT6"/>
<dbReference type="Pfam" id="PF23598">
    <property type="entry name" value="LRR_14"/>
    <property type="match status" value="1"/>
</dbReference>
<dbReference type="Gene3D" id="1.10.10.10">
    <property type="entry name" value="Winged helix-like DNA-binding domain superfamily/Winged helix DNA-binding domain"/>
    <property type="match status" value="1"/>
</dbReference>
<dbReference type="PANTHER" id="PTHR23155">
    <property type="entry name" value="DISEASE RESISTANCE PROTEIN RP"/>
    <property type="match status" value="1"/>
</dbReference>
<dbReference type="FunFam" id="3.40.50.300:FF:001091">
    <property type="entry name" value="Probable disease resistance protein At1g61300"/>
    <property type="match status" value="1"/>
</dbReference>
<dbReference type="InterPro" id="IPR044974">
    <property type="entry name" value="Disease_R_plants"/>
</dbReference>
<dbReference type="FunFam" id="1.10.10.10:FF:000322">
    <property type="entry name" value="Probable disease resistance protein At1g63360"/>
    <property type="match status" value="1"/>
</dbReference>
<dbReference type="EMBL" id="CP093351">
    <property type="protein sequence ID" value="WOH15624.1"/>
    <property type="molecule type" value="Genomic_DNA"/>
</dbReference>
<dbReference type="InterPro" id="IPR058922">
    <property type="entry name" value="WHD_DRP"/>
</dbReference>
<dbReference type="InterPro" id="IPR042197">
    <property type="entry name" value="Apaf_helical"/>
</dbReference>
<evidence type="ECO:0000259" key="8">
    <source>
        <dbReference type="Pfam" id="PF18052"/>
    </source>
</evidence>
<dbReference type="InterPro" id="IPR027417">
    <property type="entry name" value="P-loop_NTPase"/>
</dbReference>
<feature type="domain" description="Disease resistance N-terminal" evidence="8">
    <location>
        <begin position="5"/>
        <end position="84"/>
    </location>
</feature>
<dbReference type="SUPFAM" id="SSF52058">
    <property type="entry name" value="L domain-like"/>
    <property type="match status" value="1"/>
</dbReference>
<dbReference type="OrthoDB" id="3027644at2759"/>
<evidence type="ECO:0000259" key="9">
    <source>
        <dbReference type="Pfam" id="PF23559"/>
    </source>
</evidence>
<dbReference type="CDD" id="cd14798">
    <property type="entry name" value="RX-CC_like"/>
    <property type="match status" value="1"/>
</dbReference>
<keyword evidence="2" id="KW-0433">Leucine-rich repeat</keyword>
<dbReference type="OMA" id="IAHERDT"/>
<dbReference type="InterPro" id="IPR032675">
    <property type="entry name" value="LRR_dom_sf"/>
</dbReference>
<organism evidence="11 12">
    <name type="scientific">Daucus carota subsp. sativus</name>
    <name type="common">Carrot</name>
    <dbReference type="NCBI Taxonomy" id="79200"/>
    <lineage>
        <taxon>Eukaryota</taxon>
        <taxon>Viridiplantae</taxon>
        <taxon>Streptophyta</taxon>
        <taxon>Embryophyta</taxon>
        <taxon>Tracheophyta</taxon>
        <taxon>Spermatophyta</taxon>
        <taxon>Magnoliopsida</taxon>
        <taxon>eudicotyledons</taxon>
        <taxon>Gunneridae</taxon>
        <taxon>Pentapetalae</taxon>
        <taxon>asterids</taxon>
        <taxon>campanulids</taxon>
        <taxon>Apiales</taxon>
        <taxon>Apiaceae</taxon>
        <taxon>Apioideae</taxon>
        <taxon>Scandiceae</taxon>
        <taxon>Daucinae</taxon>
        <taxon>Daucus</taxon>
        <taxon>Daucus sect. Daucus</taxon>
    </lineage>
</organism>
<evidence type="ECO:0000256" key="5">
    <source>
        <dbReference type="ARBA" id="ARBA00022821"/>
    </source>
</evidence>
<dbReference type="InterPro" id="IPR041118">
    <property type="entry name" value="Rx_N"/>
</dbReference>
<dbReference type="FunFam" id="1.10.8.430:FF:000003">
    <property type="entry name" value="Probable disease resistance protein At5g66910"/>
    <property type="match status" value="1"/>
</dbReference>
<dbReference type="InterPro" id="IPR055414">
    <property type="entry name" value="LRR_R13L4/SHOC2-like"/>
</dbReference>
<dbReference type="PANTHER" id="PTHR23155:SF1205">
    <property type="entry name" value="DISEASE RESISTANCE PROTEIN RPM1"/>
    <property type="match status" value="1"/>
</dbReference>
<dbReference type="GO" id="GO:0005524">
    <property type="term" value="F:ATP binding"/>
    <property type="evidence" value="ECO:0007669"/>
    <property type="project" value="UniProtKB-KW"/>
</dbReference>
<dbReference type="GO" id="GO:0098542">
    <property type="term" value="P:defense response to other organism"/>
    <property type="evidence" value="ECO:0007669"/>
    <property type="project" value="TreeGrafter"/>
</dbReference>
<evidence type="ECO:0000256" key="6">
    <source>
        <dbReference type="ARBA" id="ARBA00022840"/>
    </source>
</evidence>
<sequence length="893" mass="102093">MVDAVVSSAITMLGEFIVQEVNIRLAVKDNVRWLRDELGFLQSSVRQAESRQEEDLVRDWVNNVRDVANDAIAILRKFSDLQQEHAAPKRGVLDCFRGMCKKEATLYDIGNDIESLKERIVEIKNRRTDYRIDNILATPSKQQKERSLLRTTAIDIEVEVVGFEEDINILTAEIDSTDPFLKVIYIHGMGGLGKTSLATKLHNSHELRHFDTRAKVCISSEYDIKDVLKRIIKSFMGPEHEQHLSNLTEHDLLQYLSKLLQDRGRYFALIDDIWDMKVWEQIKIAFPDVKNGSRIIITTRNKDVTRMADDKCFVHPLRFLMEEESWQLFCKKAEPTTKSMDKLGREMVGKCGGLPLAIVVLSGLLSEKPKYEYWSNVKEHIWRHLKDGGSFRIEDILSLSYNGLTSKKKRDCFLYLARFAEDQIINVDRLKLLWIAEKFISEADELDGVAMEDLAEDYLNELINRNLIQIATLLWNGKVSHCRVHDLVHELAINKAKELKLLGTFDSSQHPKTIALLEGQPRHAIYNGIGEYFNLLEGRSDISLNLCSLALLNNLSVRVEIEEMKLDTKFKNLKVLDLTSLDLDRIPEEIGHLVLLEFLGLTSCSGLELTIPTSIGKLKKLQTICGGSSDCYYKMPRDIWELKELRHLTQGRYKTLPKFDSRNMKIVSHHTNLRTLDTVLYGEWMQIHTIMNITNLHTLSVLTIKAPTGNDYTLQSVGDLKNLQTFTLSSILTEIPTLEPLLSCNRLKLVDLWGTIKGPSELSFLPDSVTDLRLRNSEFTEDPMPSLGSLPNLTALELKKVYDGRQIFSGHNAFPSLQILKLTDFPNLEEWEIEDGALPCLRSYDQLGCVGLKTPSQLQRLWKEQLQQMFMPMYGGDVELTNYVVDGLMGIHN</sequence>
<keyword evidence="6" id="KW-0067">ATP-binding</keyword>